<accession>A0A150ITC9</accession>
<proteinExistence type="predicted"/>
<reference evidence="1 2" key="1">
    <citation type="journal article" date="2016" name="ISME J.">
        <title>Chasing the elusive Euryarchaeota class WSA2: genomes reveal a uniquely fastidious methyl-reducing methanogen.</title>
        <authorList>
            <person name="Nobu M.K."/>
            <person name="Narihiro T."/>
            <person name="Kuroda K."/>
            <person name="Mei R."/>
            <person name="Liu W.T."/>
        </authorList>
    </citation>
    <scope>NUCLEOTIDE SEQUENCE [LARGE SCALE GENOMIC DNA]</scope>
    <source>
        <strain evidence="1">U1lsi0528_Bin089</strain>
    </source>
</reference>
<evidence type="ECO:0000313" key="1">
    <source>
        <dbReference type="EMBL" id="KYC48279.1"/>
    </source>
</evidence>
<dbReference type="EMBL" id="LNGD01000142">
    <property type="protein sequence ID" value="KYC48279.1"/>
    <property type="molecule type" value="Genomic_DNA"/>
</dbReference>
<dbReference type="Proteomes" id="UP000075578">
    <property type="component" value="Unassembled WGS sequence"/>
</dbReference>
<organism evidence="1 2">
    <name type="scientific">Candidatus Methanofastidiosum methylothiophilum</name>
    <dbReference type="NCBI Taxonomy" id="1705564"/>
    <lineage>
        <taxon>Archaea</taxon>
        <taxon>Methanobacteriati</taxon>
        <taxon>Methanobacteriota</taxon>
        <taxon>Stenosarchaea group</taxon>
        <taxon>Candidatus Methanofastidiosia</taxon>
        <taxon>Candidatus Methanofastidiosales</taxon>
        <taxon>Candidatus Methanofastidiosaceae</taxon>
        <taxon>Candidatus Methanofastidiosum</taxon>
    </lineage>
</organism>
<gene>
    <name evidence="1" type="ORF">AMQ74_01613</name>
</gene>
<protein>
    <submittedName>
        <fullName evidence="1">Uncharacterized protein</fullName>
    </submittedName>
</protein>
<sequence length="180" mass="20113">MKGIIIPLFCLIIFVSIASVSAEDFEISPEDLSKLLEFSQYLDDPFINIPPSKSTQFALFWTVITFQPPDFVSPDEANDDVAVVRMVLLAQNTTETKKTLTLKETMPSIVINTKVYVLEADSFSLDPEDILNLKEAKTSFNKTTKEISIPIEIEANATEIYMIYATCKGVEHCMTTGTTQ</sequence>
<comment type="caution">
    <text evidence="1">The sequence shown here is derived from an EMBL/GenBank/DDBJ whole genome shotgun (WGS) entry which is preliminary data.</text>
</comment>
<name>A0A150ITC9_9EURY</name>
<dbReference type="AlphaFoldDB" id="A0A150ITC9"/>
<evidence type="ECO:0000313" key="2">
    <source>
        <dbReference type="Proteomes" id="UP000075578"/>
    </source>
</evidence>